<dbReference type="PANTHER" id="PTHR43285:SF2">
    <property type="entry name" value="ANTHRANILATE PHOSPHORIBOSYLTRANSFERASE"/>
    <property type="match status" value="1"/>
</dbReference>
<dbReference type="Pfam" id="PF00591">
    <property type="entry name" value="Glycos_transf_3"/>
    <property type="match status" value="1"/>
</dbReference>
<keyword evidence="1 7" id="KW-0328">Glycosyltransferase</keyword>
<dbReference type="Gene3D" id="1.20.970.10">
    <property type="entry name" value="Transferase, Pyrimidine Nucleoside Phosphorylase, Chain C"/>
    <property type="match status" value="1"/>
</dbReference>
<dbReference type="InterPro" id="IPR036320">
    <property type="entry name" value="Glycosyl_Trfase_fam3_N_dom_sf"/>
</dbReference>
<keyword evidence="3" id="KW-0028">Amino-acid biosynthesis</keyword>
<dbReference type="Proteomes" id="UP001165962">
    <property type="component" value="Unassembled WGS sequence"/>
</dbReference>
<dbReference type="GO" id="GO:0016757">
    <property type="term" value="F:glycosyltransferase activity"/>
    <property type="evidence" value="ECO:0007669"/>
    <property type="project" value="UniProtKB-KW"/>
</dbReference>
<dbReference type="InterPro" id="IPR000312">
    <property type="entry name" value="Glycosyl_Trfase_fam3"/>
</dbReference>
<dbReference type="SUPFAM" id="SSF47648">
    <property type="entry name" value="Nucleoside phosphorylase/phosphoribosyltransferase N-terminal domain"/>
    <property type="match status" value="1"/>
</dbReference>
<keyword evidence="8" id="KW-1185">Reference proteome</keyword>
<dbReference type="PANTHER" id="PTHR43285">
    <property type="entry name" value="ANTHRANILATE PHOSPHORIBOSYLTRANSFERASE"/>
    <property type="match status" value="1"/>
</dbReference>
<name>A0ABX0J8Y1_9BACL</name>
<feature type="domain" description="Glycosyl transferase family 3" evidence="5">
    <location>
        <begin position="89"/>
        <end position="328"/>
    </location>
</feature>
<dbReference type="SUPFAM" id="SSF52418">
    <property type="entry name" value="Nucleoside phosphorylase/phosphoribosyltransferase catalytic domain"/>
    <property type="match status" value="1"/>
</dbReference>
<evidence type="ECO:0000313" key="8">
    <source>
        <dbReference type="Proteomes" id="UP001165962"/>
    </source>
</evidence>
<comment type="caution">
    <text evidence="7">The sequence shown here is derived from an EMBL/GenBank/DDBJ whole genome shotgun (WGS) entry which is preliminary data.</text>
</comment>
<dbReference type="EMBL" id="JAAOIW010000007">
    <property type="protein sequence ID" value="NHN32058.1"/>
    <property type="molecule type" value="Genomic_DNA"/>
</dbReference>
<evidence type="ECO:0000313" key="7">
    <source>
        <dbReference type="EMBL" id="NHN32058.1"/>
    </source>
</evidence>
<dbReference type="InterPro" id="IPR005940">
    <property type="entry name" value="Anthranilate_Pribosyl_Tfrase"/>
</dbReference>
<gene>
    <name evidence="7" type="ORF">G9U52_19660</name>
</gene>
<evidence type="ECO:0000256" key="1">
    <source>
        <dbReference type="ARBA" id="ARBA00022676"/>
    </source>
</evidence>
<accession>A0ABX0J8Y1</accession>
<dbReference type="Pfam" id="PF02885">
    <property type="entry name" value="Glycos_trans_3N"/>
    <property type="match status" value="1"/>
</dbReference>
<evidence type="ECO:0000256" key="2">
    <source>
        <dbReference type="ARBA" id="ARBA00022679"/>
    </source>
</evidence>
<dbReference type="InterPro" id="IPR017459">
    <property type="entry name" value="Glycosyl_Trfase_fam3_N_dom"/>
</dbReference>
<reference evidence="7" key="1">
    <citation type="submission" date="2020-03" db="EMBL/GenBank/DDBJ databases">
        <title>Draft sequencing of Paenibacilllus sp. S3N08.</title>
        <authorList>
            <person name="Kim D.-U."/>
        </authorList>
    </citation>
    <scope>NUCLEOTIDE SEQUENCE</scope>
    <source>
        <strain evidence="7">S3N08</strain>
    </source>
</reference>
<evidence type="ECO:0000256" key="3">
    <source>
        <dbReference type="ARBA" id="ARBA00022822"/>
    </source>
</evidence>
<evidence type="ECO:0000259" key="5">
    <source>
        <dbReference type="Pfam" id="PF00591"/>
    </source>
</evidence>
<organism evidence="7 8">
    <name type="scientific">Paenibacillus agricola</name>
    <dbReference type="NCBI Taxonomy" id="2716264"/>
    <lineage>
        <taxon>Bacteria</taxon>
        <taxon>Bacillati</taxon>
        <taxon>Bacillota</taxon>
        <taxon>Bacilli</taxon>
        <taxon>Bacillales</taxon>
        <taxon>Paenibacillaceae</taxon>
        <taxon>Paenibacillus</taxon>
    </lineage>
</organism>
<evidence type="ECO:0000259" key="6">
    <source>
        <dbReference type="Pfam" id="PF02885"/>
    </source>
</evidence>
<keyword evidence="2" id="KW-0808">Transferase</keyword>
<sequence>MMISLLKEVGRGKRGARDLTYEEALRAAELIVTGSATQAQIGAFLVAERIKMESTDELRAFIDALRTKSQLYPVQGSFDCAGPYDGRTRTFVATLPTAFVLTACGLPATLHGSKNMPPKWGITLTDILEALKVPAAESSYEALIAAAERTGFLFVPTETWCPPLGKLRELRKELGLRTVFNTAEKLLRFSNPSYMAIGVFHGTVFEKITNLLIELGINNGIVVQGMEGSEDLGVDKRTRTFIIRNGVSELFIIDPEMFELLVEVPVVEWTAELQAQTTLSVLKGEAELPYLNAVLLNSAVRLWIGEKAGSIEEGIYLARHAIEQGHALKKYQEWAEALETAKLTTAP</sequence>
<feature type="domain" description="Glycosyl transferase family 3 N-terminal" evidence="6">
    <location>
        <begin position="5"/>
        <end position="68"/>
    </location>
</feature>
<keyword evidence="3" id="KW-0822">Tryptophan biosynthesis</keyword>
<dbReference type="Gene3D" id="3.40.1030.10">
    <property type="entry name" value="Nucleoside phosphorylase/phosphoribosyltransferase catalytic domain"/>
    <property type="match status" value="1"/>
</dbReference>
<evidence type="ECO:0000256" key="4">
    <source>
        <dbReference type="ARBA" id="ARBA00023141"/>
    </source>
</evidence>
<dbReference type="RefSeq" id="WP_166152351.1">
    <property type="nucleotide sequence ID" value="NZ_JAAOIW010000007.1"/>
</dbReference>
<protein>
    <submittedName>
        <fullName evidence="7">Anthranilate phosphoribosyltransferase</fullName>
    </submittedName>
</protein>
<proteinExistence type="predicted"/>
<keyword evidence="4" id="KW-0057">Aromatic amino acid biosynthesis</keyword>
<dbReference type="InterPro" id="IPR035902">
    <property type="entry name" value="Nuc_phospho_transferase"/>
</dbReference>